<evidence type="ECO:0000256" key="2">
    <source>
        <dbReference type="SAM" id="Phobius"/>
    </source>
</evidence>
<reference evidence="3 4" key="1">
    <citation type="submission" date="2023-08" db="EMBL/GenBank/DDBJ databases">
        <title>A Necator americanus chromosomal reference genome.</title>
        <authorList>
            <person name="Ilik V."/>
            <person name="Petrzelkova K.J."/>
            <person name="Pardy F."/>
            <person name="Fuh T."/>
            <person name="Niatou-Singa F.S."/>
            <person name="Gouil Q."/>
            <person name="Baker L."/>
            <person name="Ritchie M.E."/>
            <person name="Jex A.R."/>
            <person name="Gazzola D."/>
            <person name="Li H."/>
            <person name="Toshio Fujiwara R."/>
            <person name="Zhan B."/>
            <person name="Aroian R.V."/>
            <person name="Pafco B."/>
            <person name="Schwarz E.M."/>
        </authorList>
    </citation>
    <scope>NUCLEOTIDE SEQUENCE [LARGE SCALE GENOMIC DNA]</scope>
    <source>
        <strain evidence="3 4">Aroian</strain>
        <tissue evidence="3">Whole animal</tissue>
    </source>
</reference>
<evidence type="ECO:0000313" key="3">
    <source>
        <dbReference type="EMBL" id="KAK6742282.1"/>
    </source>
</evidence>
<proteinExistence type="predicted"/>
<dbReference type="EMBL" id="JAVFWL010000003">
    <property type="protein sequence ID" value="KAK6742282.1"/>
    <property type="molecule type" value="Genomic_DNA"/>
</dbReference>
<gene>
    <name evidence="3" type="primary">Necator_chrIII.g10643</name>
    <name evidence="3" type="ORF">RB195_009878</name>
</gene>
<protein>
    <submittedName>
        <fullName evidence="3">Uncharacterized protein</fullName>
    </submittedName>
</protein>
<dbReference type="InterPro" id="IPR010977">
    <property type="entry name" value="Aromatic_deC"/>
</dbReference>
<dbReference type="Proteomes" id="UP001303046">
    <property type="component" value="Unassembled WGS sequence"/>
</dbReference>
<keyword evidence="2" id="KW-1133">Transmembrane helix</keyword>
<keyword evidence="2" id="KW-0472">Membrane</keyword>
<feature type="region of interest" description="Disordered" evidence="1">
    <location>
        <begin position="219"/>
        <end position="260"/>
    </location>
</feature>
<comment type="caution">
    <text evidence="3">The sequence shown here is derived from an EMBL/GenBank/DDBJ whole genome shotgun (WGS) entry which is preliminary data.</text>
</comment>
<sequence>MEGVFRKVIAIIISTAASTVYSSKTITFVPVGENVNDVAFDTVLHILMREFGVRVKYLPTFSDRCEIYKQLSRKYVPVPGQSMLFFISVDETRPTCKEDGGNVLVVRMYNISDSHAVHLFKYGEMKKNKESDVIGTTYDIIEHLHRVTTVSSDLFVPHYETGLLKVGKVKSGIPIPGYLALAFSLGTVLAFAILVRVWVNYRKKSTKFPVKSIDVTSSRKTSKRRKDERFGSRPEKRKKRKERNTSKKQLNELPSEPWTDFSKGMSKETWEELASVISRRRNLEEVLENPVNASEFLFYLHRLTRLAIEYFDDPSAFNVTADLSPGFLYRTMPRFAPANPEPFTAICEDLKRKILPGDAFYDELNALMFKIPSQQVVIVGIDANAKMGLEQQSDVLGKWYYPAERTSDNEQHKRKMRTLQLQLDYVLTRNIPQSDIRKSRAVWDVAFDSDHHPVLLSLKIRFHKRNRGVFLQPKIDMAGLKDDECKTNFRQRRCKRNAPGVLSRKKFAFASTETKFIESVARSTGDFNQEMRLRRKLCRQLQQRDNEWTSRAKKFEKAWKDKNSHKAYASLKQYGAKMKRCSSVFNTANGVAVGEATLPV</sequence>
<dbReference type="Gene3D" id="1.20.1340.10">
    <property type="entry name" value="dopa decarboxylase, N-terminal domain"/>
    <property type="match status" value="1"/>
</dbReference>
<evidence type="ECO:0000313" key="4">
    <source>
        <dbReference type="Proteomes" id="UP001303046"/>
    </source>
</evidence>
<dbReference type="PRINTS" id="PR00800">
    <property type="entry name" value="YHDCRBOXLASE"/>
</dbReference>
<evidence type="ECO:0000256" key="1">
    <source>
        <dbReference type="SAM" id="MobiDB-lite"/>
    </source>
</evidence>
<organism evidence="3 4">
    <name type="scientific">Necator americanus</name>
    <name type="common">Human hookworm</name>
    <dbReference type="NCBI Taxonomy" id="51031"/>
    <lineage>
        <taxon>Eukaryota</taxon>
        <taxon>Metazoa</taxon>
        <taxon>Ecdysozoa</taxon>
        <taxon>Nematoda</taxon>
        <taxon>Chromadorea</taxon>
        <taxon>Rhabditida</taxon>
        <taxon>Rhabditina</taxon>
        <taxon>Rhabditomorpha</taxon>
        <taxon>Strongyloidea</taxon>
        <taxon>Ancylostomatidae</taxon>
        <taxon>Bunostominae</taxon>
        <taxon>Necator</taxon>
    </lineage>
</organism>
<keyword evidence="2" id="KW-0812">Transmembrane</keyword>
<keyword evidence="4" id="KW-1185">Reference proteome</keyword>
<accession>A0ABR1CVE0</accession>
<name>A0ABR1CVE0_NECAM</name>
<feature type="transmembrane region" description="Helical" evidence="2">
    <location>
        <begin position="178"/>
        <end position="199"/>
    </location>
</feature>
<feature type="compositionally biased region" description="Basic and acidic residues" evidence="1">
    <location>
        <begin position="225"/>
        <end position="234"/>
    </location>
</feature>